<protein>
    <recommendedName>
        <fullName evidence="5">CDAN1-interacting nuclease 1</fullName>
    </recommendedName>
</protein>
<feature type="signal peptide" evidence="6">
    <location>
        <begin position="1"/>
        <end position="19"/>
    </location>
</feature>
<feature type="chain" id="PRO_5002869455" description="CDAN1-interacting nuclease 1" evidence="6">
    <location>
        <begin position="20"/>
        <end position="345"/>
    </location>
</feature>
<dbReference type="STRING" id="35128.B8C592"/>
<dbReference type="PaxDb" id="35128-Thaps5992"/>
<evidence type="ECO:0000256" key="2">
    <source>
        <dbReference type="ARBA" id="ARBA00004496"/>
    </source>
</evidence>
<dbReference type="KEGG" id="tps:THAPSDRAFT_5992"/>
<keyword evidence="6" id="KW-0732">Signal</keyword>
<dbReference type="GO" id="GO:0005634">
    <property type="term" value="C:nucleus"/>
    <property type="evidence" value="ECO:0007669"/>
    <property type="project" value="UniProtKB-SubCell"/>
</dbReference>
<dbReference type="GO" id="GO:0005737">
    <property type="term" value="C:cytoplasm"/>
    <property type="evidence" value="ECO:0007669"/>
    <property type="project" value="UniProtKB-SubCell"/>
</dbReference>
<dbReference type="Proteomes" id="UP000001449">
    <property type="component" value="Chromosome 6"/>
</dbReference>
<dbReference type="eggNOG" id="ENOG502QVS6">
    <property type="taxonomic scope" value="Eukaryota"/>
</dbReference>
<gene>
    <name evidence="7" type="ORF">THAPSDRAFT_5992</name>
</gene>
<dbReference type="OMA" id="RENAYFT"/>
<dbReference type="PANTHER" id="PTHR31661">
    <property type="entry name" value="SIMILAR TO CDNA SEQUENCE BC052040"/>
    <property type="match status" value="1"/>
</dbReference>
<evidence type="ECO:0000256" key="1">
    <source>
        <dbReference type="ARBA" id="ARBA00004123"/>
    </source>
</evidence>
<dbReference type="InParanoid" id="B8C592"/>
<dbReference type="PANTHER" id="PTHR31661:SF1">
    <property type="entry name" value="CDAN1-INTERACTING NUCLEASE 1"/>
    <property type="match status" value="1"/>
</dbReference>
<evidence type="ECO:0000256" key="6">
    <source>
        <dbReference type="SAM" id="SignalP"/>
    </source>
</evidence>
<comment type="subcellular location">
    <subcellularLocation>
        <location evidence="2">Cytoplasm</location>
    </subcellularLocation>
    <subcellularLocation>
        <location evidence="1">Nucleus</location>
    </subcellularLocation>
</comment>
<reference evidence="7 8" key="2">
    <citation type="journal article" date="2008" name="Nature">
        <title>The Phaeodactylum genome reveals the evolutionary history of diatom genomes.</title>
        <authorList>
            <person name="Bowler C."/>
            <person name="Allen A.E."/>
            <person name="Badger J.H."/>
            <person name="Grimwood J."/>
            <person name="Jabbari K."/>
            <person name="Kuo A."/>
            <person name="Maheswari U."/>
            <person name="Martens C."/>
            <person name="Maumus F."/>
            <person name="Otillar R.P."/>
            <person name="Rayko E."/>
            <person name="Salamov A."/>
            <person name="Vandepoele K."/>
            <person name="Beszteri B."/>
            <person name="Gruber A."/>
            <person name="Heijde M."/>
            <person name="Katinka M."/>
            <person name="Mock T."/>
            <person name="Valentin K."/>
            <person name="Verret F."/>
            <person name="Berges J.A."/>
            <person name="Brownlee C."/>
            <person name="Cadoret J.P."/>
            <person name="Chiovitti A."/>
            <person name="Choi C.J."/>
            <person name="Coesel S."/>
            <person name="De Martino A."/>
            <person name="Detter J.C."/>
            <person name="Durkin C."/>
            <person name="Falciatore A."/>
            <person name="Fournet J."/>
            <person name="Haruta M."/>
            <person name="Huysman M.J."/>
            <person name="Jenkins B.D."/>
            <person name="Jiroutova K."/>
            <person name="Jorgensen R.E."/>
            <person name="Joubert Y."/>
            <person name="Kaplan A."/>
            <person name="Kroger N."/>
            <person name="Kroth P.G."/>
            <person name="La Roche J."/>
            <person name="Lindquist E."/>
            <person name="Lommer M."/>
            <person name="Martin-Jezequel V."/>
            <person name="Lopez P.J."/>
            <person name="Lucas S."/>
            <person name="Mangogna M."/>
            <person name="McGinnis K."/>
            <person name="Medlin L.K."/>
            <person name="Montsant A."/>
            <person name="Oudot-Le Secq M.P."/>
            <person name="Napoli C."/>
            <person name="Obornik M."/>
            <person name="Parker M.S."/>
            <person name="Petit J.L."/>
            <person name="Porcel B.M."/>
            <person name="Poulsen N."/>
            <person name="Robison M."/>
            <person name="Rychlewski L."/>
            <person name="Rynearson T.A."/>
            <person name="Schmutz J."/>
            <person name="Shapiro H."/>
            <person name="Siaut M."/>
            <person name="Stanley M."/>
            <person name="Sussman M.R."/>
            <person name="Taylor A.R."/>
            <person name="Vardi A."/>
            <person name="von Dassow P."/>
            <person name="Vyverman W."/>
            <person name="Willis A."/>
            <person name="Wyrwicz L.S."/>
            <person name="Rokhsar D.S."/>
            <person name="Weissenbach J."/>
            <person name="Armbrust E.V."/>
            <person name="Green B.R."/>
            <person name="Van de Peer Y."/>
            <person name="Grigoriev I.V."/>
        </authorList>
    </citation>
    <scope>NUCLEOTIDE SEQUENCE [LARGE SCALE GENOMIC DNA]</scope>
    <source>
        <strain evidence="7 8">CCMP1335</strain>
    </source>
</reference>
<dbReference type="AlphaFoldDB" id="B8C592"/>
<reference evidence="7 8" key="1">
    <citation type="journal article" date="2004" name="Science">
        <title>The genome of the diatom Thalassiosira pseudonana: ecology, evolution, and metabolism.</title>
        <authorList>
            <person name="Armbrust E.V."/>
            <person name="Berges J.A."/>
            <person name="Bowler C."/>
            <person name="Green B.R."/>
            <person name="Martinez D."/>
            <person name="Putnam N.H."/>
            <person name="Zhou S."/>
            <person name="Allen A.E."/>
            <person name="Apt K.E."/>
            <person name="Bechner M."/>
            <person name="Brzezinski M.A."/>
            <person name="Chaal B.K."/>
            <person name="Chiovitti A."/>
            <person name="Davis A.K."/>
            <person name="Demarest M.S."/>
            <person name="Detter J.C."/>
            <person name="Glavina T."/>
            <person name="Goodstein D."/>
            <person name="Hadi M.Z."/>
            <person name="Hellsten U."/>
            <person name="Hildebrand M."/>
            <person name="Jenkins B.D."/>
            <person name="Jurka J."/>
            <person name="Kapitonov V.V."/>
            <person name="Kroger N."/>
            <person name="Lau W.W."/>
            <person name="Lane T.W."/>
            <person name="Larimer F.W."/>
            <person name="Lippmeier J.C."/>
            <person name="Lucas S."/>
            <person name="Medina M."/>
            <person name="Montsant A."/>
            <person name="Obornik M."/>
            <person name="Parker M.S."/>
            <person name="Palenik B."/>
            <person name="Pazour G.J."/>
            <person name="Richardson P.M."/>
            <person name="Rynearson T.A."/>
            <person name="Saito M.A."/>
            <person name="Schwartz D.C."/>
            <person name="Thamatrakoln K."/>
            <person name="Valentin K."/>
            <person name="Vardi A."/>
            <person name="Wilkerson F.P."/>
            <person name="Rokhsar D.S."/>
        </authorList>
    </citation>
    <scope>NUCLEOTIDE SEQUENCE [LARGE SCALE GENOMIC DNA]</scope>
    <source>
        <strain evidence="7 8">CCMP1335</strain>
    </source>
</reference>
<name>B8C592_THAPS</name>
<proteinExistence type="predicted"/>
<evidence type="ECO:0000313" key="8">
    <source>
        <dbReference type="Proteomes" id="UP000001449"/>
    </source>
</evidence>
<organism evidence="7 8">
    <name type="scientific">Thalassiosira pseudonana</name>
    <name type="common">Marine diatom</name>
    <name type="synonym">Cyclotella nana</name>
    <dbReference type="NCBI Taxonomy" id="35128"/>
    <lineage>
        <taxon>Eukaryota</taxon>
        <taxon>Sar</taxon>
        <taxon>Stramenopiles</taxon>
        <taxon>Ochrophyta</taxon>
        <taxon>Bacillariophyta</taxon>
        <taxon>Coscinodiscophyceae</taxon>
        <taxon>Thalassiosirophycidae</taxon>
        <taxon>Thalassiosirales</taxon>
        <taxon>Thalassiosiraceae</taxon>
        <taxon>Thalassiosira</taxon>
    </lineage>
</organism>
<dbReference type="InterPro" id="IPR029404">
    <property type="entry name" value="CDIN1"/>
</dbReference>
<evidence type="ECO:0000256" key="3">
    <source>
        <dbReference type="ARBA" id="ARBA00022490"/>
    </source>
</evidence>
<evidence type="ECO:0000256" key="5">
    <source>
        <dbReference type="ARBA" id="ARBA00023480"/>
    </source>
</evidence>
<dbReference type="GeneID" id="7451159"/>
<sequence>MTLAHITLLLLAIATKITGYLHPPDSILVKGKSDIIQKTGIKRSIVWTQSSDPVPIRKEVQLLRNDVLIRRGEFGPLRGSRELEVELECSALGLTFPQGKSIRKQLMVKKSLVNDGKLRNKRRLKQLAKAFAHRRKTLLEMSHELDLPPVSIFRAIVSPRVLDAHPLMTNLSRKRPAGRIVQSIIAENDPENIKEYLSSDWELKELQKAKQYDMIGHSDNSTCPMDWENSLYDFLDQHNINYVTEEVMKQADMSCTPDCLILDDLYINQTKVRWIEFKSYYASGLRENAYFTRKTVSKQVAKYEREFGNRGAVIMKNGFSEMISKRHRSTLFLDGGPLNVDVTII</sequence>
<keyword evidence="3" id="KW-0963">Cytoplasm</keyword>
<evidence type="ECO:0000313" key="7">
    <source>
        <dbReference type="EMBL" id="EED91467.1"/>
    </source>
</evidence>
<evidence type="ECO:0000256" key="4">
    <source>
        <dbReference type="ARBA" id="ARBA00023242"/>
    </source>
</evidence>
<dbReference type="Pfam" id="PF14811">
    <property type="entry name" value="TPD"/>
    <property type="match status" value="1"/>
</dbReference>
<dbReference type="RefSeq" id="XP_002291360.1">
    <property type="nucleotide sequence ID" value="XM_002291324.1"/>
</dbReference>
<dbReference type="EMBL" id="CM000643">
    <property type="protein sequence ID" value="EED91467.1"/>
    <property type="molecule type" value="Genomic_DNA"/>
</dbReference>
<keyword evidence="4" id="KW-0539">Nucleus</keyword>
<dbReference type="HOGENOM" id="CLU_805332_0_0_1"/>
<accession>B8C592</accession>
<keyword evidence="8" id="KW-1185">Reference proteome</keyword>